<dbReference type="Pfam" id="PF13545">
    <property type="entry name" value="HTH_Crp_2"/>
    <property type="match status" value="1"/>
</dbReference>
<dbReference type="PRINTS" id="PR00034">
    <property type="entry name" value="HTHCRP"/>
</dbReference>
<dbReference type="SMART" id="SM00419">
    <property type="entry name" value="HTH_CRP"/>
    <property type="match status" value="1"/>
</dbReference>
<dbReference type="SUPFAM" id="SSF46785">
    <property type="entry name" value="Winged helix' DNA-binding domain"/>
    <property type="match status" value="1"/>
</dbReference>
<dbReference type="SUPFAM" id="SSF51206">
    <property type="entry name" value="cAMP-binding domain-like"/>
    <property type="match status" value="1"/>
</dbReference>
<evidence type="ECO:0000313" key="6">
    <source>
        <dbReference type="EMBL" id="SMY12997.1"/>
    </source>
</evidence>
<evidence type="ECO:0000259" key="5">
    <source>
        <dbReference type="PROSITE" id="PS51063"/>
    </source>
</evidence>
<dbReference type="InterPro" id="IPR018490">
    <property type="entry name" value="cNMP-bd_dom_sf"/>
</dbReference>
<sequence length="239" mass="25909">MLPLREAHRNGTTCVRRVPIFSGLPPEQQDLVAAKARPMRLARGEVLHVAGERVGSMFVVHTGQIKLSRTMPSGRNRLLRVAQPGETVGEHAFLSGDMTEEEATALGDAQLCVFVHEDFAELVDEYPDIALRMLRTLGDRLTRAEKNLTLGTFGVDVRLADFLLQLPVREGSVGEAGASGELRVLLPLDKKDIASLLGTTPESLSRALSRLSADGLIRVDGDAVTLVDPQALEDRVVEG</sequence>
<keyword evidence="7" id="KW-1185">Reference proteome</keyword>
<dbReference type="GO" id="GO:0003677">
    <property type="term" value="F:DNA binding"/>
    <property type="evidence" value="ECO:0007669"/>
    <property type="project" value="UniProtKB-KW"/>
</dbReference>
<evidence type="ECO:0000259" key="4">
    <source>
        <dbReference type="PROSITE" id="PS50042"/>
    </source>
</evidence>
<dbReference type="CDD" id="cd00038">
    <property type="entry name" value="CAP_ED"/>
    <property type="match status" value="1"/>
</dbReference>
<dbReference type="AlphaFoldDB" id="A0A2H1L7Y3"/>
<dbReference type="InterPro" id="IPR014710">
    <property type="entry name" value="RmlC-like_jellyroll"/>
</dbReference>
<protein>
    <submittedName>
        <fullName evidence="6">CRP/FNR family transcriptional regulator, anaerobic regulatory protein</fullName>
    </submittedName>
</protein>
<keyword evidence="1" id="KW-0805">Transcription regulation</keyword>
<accession>A0A2H1L7Y3</accession>
<dbReference type="GO" id="GO:0003700">
    <property type="term" value="F:DNA-binding transcription factor activity"/>
    <property type="evidence" value="ECO:0007669"/>
    <property type="project" value="TreeGrafter"/>
</dbReference>
<dbReference type="PANTHER" id="PTHR24567:SF26">
    <property type="entry name" value="REGULATORY PROTEIN YEIL"/>
    <property type="match status" value="1"/>
</dbReference>
<feature type="domain" description="HTH crp-type" evidence="5">
    <location>
        <begin position="153"/>
        <end position="230"/>
    </location>
</feature>
<feature type="domain" description="Cyclic nucleotide-binding" evidence="4">
    <location>
        <begin position="20"/>
        <end position="140"/>
    </location>
</feature>
<gene>
    <name evidence="6" type="ORF">BJEO58_02605</name>
</gene>
<dbReference type="PROSITE" id="PS51063">
    <property type="entry name" value="HTH_CRP_2"/>
    <property type="match status" value="1"/>
</dbReference>
<dbReference type="Gene3D" id="2.60.120.10">
    <property type="entry name" value="Jelly Rolls"/>
    <property type="match status" value="1"/>
</dbReference>
<dbReference type="InterPro" id="IPR050397">
    <property type="entry name" value="Env_Response_Regulators"/>
</dbReference>
<reference evidence="7" key="1">
    <citation type="submission" date="2017-03" db="EMBL/GenBank/DDBJ databases">
        <authorList>
            <person name="Monnet C."/>
        </authorList>
    </citation>
    <scope>NUCLEOTIDE SEQUENCE [LARGE SCALE GENOMIC DNA]</scope>
    <source>
        <strain evidence="7">SJ5-8</strain>
    </source>
</reference>
<dbReference type="InterPro" id="IPR036390">
    <property type="entry name" value="WH_DNA-bd_sf"/>
</dbReference>
<dbReference type="InterPro" id="IPR000595">
    <property type="entry name" value="cNMP-bd_dom"/>
</dbReference>
<dbReference type="Proteomes" id="UP000234462">
    <property type="component" value="Unassembled WGS sequence"/>
</dbReference>
<dbReference type="Pfam" id="PF00027">
    <property type="entry name" value="cNMP_binding"/>
    <property type="match status" value="1"/>
</dbReference>
<dbReference type="GO" id="GO:0005829">
    <property type="term" value="C:cytosol"/>
    <property type="evidence" value="ECO:0007669"/>
    <property type="project" value="TreeGrafter"/>
</dbReference>
<dbReference type="PROSITE" id="PS50042">
    <property type="entry name" value="CNMP_BINDING_3"/>
    <property type="match status" value="1"/>
</dbReference>
<evidence type="ECO:0000256" key="2">
    <source>
        <dbReference type="ARBA" id="ARBA00023125"/>
    </source>
</evidence>
<dbReference type="PANTHER" id="PTHR24567">
    <property type="entry name" value="CRP FAMILY TRANSCRIPTIONAL REGULATORY PROTEIN"/>
    <property type="match status" value="1"/>
</dbReference>
<evidence type="ECO:0000256" key="1">
    <source>
        <dbReference type="ARBA" id="ARBA00023015"/>
    </source>
</evidence>
<dbReference type="InterPro" id="IPR012318">
    <property type="entry name" value="HTH_CRP"/>
</dbReference>
<name>A0A2H1L7Y3_9MICO</name>
<evidence type="ECO:0000313" key="7">
    <source>
        <dbReference type="Proteomes" id="UP000234462"/>
    </source>
</evidence>
<proteinExistence type="predicted"/>
<keyword evidence="3" id="KW-0804">Transcription</keyword>
<organism evidence="6 7">
    <name type="scientific">Brevibacterium jeotgali</name>
    <dbReference type="NCBI Taxonomy" id="1262550"/>
    <lineage>
        <taxon>Bacteria</taxon>
        <taxon>Bacillati</taxon>
        <taxon>Actinomycetota</taxon>
        <taxon>Actinomycetes</taxon>
        <taxon>Micrococcales</taxon>
        <taxon>Brevibacteriaceae</taxon>
        <taxon>Brevibacterium</taxon>
    </lineage>
</organism>
<keyword evidence="2" id="KW-0238">DNA-binding</keyword>
<dbReference type="OrthoDB" id="156829at2"/>
<evidence type="ECO:0000256" key="3">
    <source>
        <dbReference type="ARBA" id="ARBA00023163"/>
    </source>
</evidence>
<dbReference type="Gene3D" id="1.10.10.10">
    <property type="entry name" value="Winged helix-like DNA-binding domain superfamily/Winged helix DNA-binding domain"/>
    <property type="match status" value="1"/>
</dbReference>
<dbReference type="EMBL" id="FXZM01000015">
    <property type="protein sequence ID" value="SMY12997.1"/>
    <property type="molecule type" value="Genomic_DNA"/>
</dbReference>
<dbReference type="SMART" id="SM00100">
    <property type="entry name" value="cNMP"/>
    <property type="match status" value="1"/>
</dbReference>
<dbReference type="InterPro" id="IPR036388">
    <property type="entry name" value="WH-like_DNA-bd_sf"/>
</dbReference>